<organism evidence="1 2">
    <name type="scientific">Racocetra fulgida</name>
    <dbReference type="NCBI Taxonomy" id="60492"/>
    <lineage>
        <taxon>Eukaryota</taxon>
        <taxon>Fungi</taxon>
        <taxon>Fungi incertae sedis</taxon>
        <taxon>Mucoromycota</taxon>
        <taxon>Glomeromycotina</taxon>
        <taxon>Glomeromycetes</taxon>
        <taxon>Diversisporales</taxon>
        <taxon>Gigasporaceae</taxon>
        <taxon>Racocetra</taxon>
    </lineage>
</organism>
<feature type="non-terminal residue" evidence="1">
    <location>
        <position position="87"/>
    </location>
</feature>
<evidence type="ECO:0000313" key="2">
    <source>
        <dbReference type="Proteomes" id="UP000789396"/>
    </source>
</evidence>
<dbReference type="Proteomes" id="UP000789396">
    <property type="component" value="Unassembled WGS sequence"/>
</dbReference>
<sequence length="87" mass="9918">MYNVNIDEAGNKDLLEACSDSFEPLKLTRKFTDEHEEQSLLMTSSSFSSWSIAVSNEYRESFRLLALSCISDDDMQVLPDSKKISRC</sequence>
<name>A0A9N9N5F3_9GLOM</name>
<proteinExistence type="predicted"/>
<gene>
    <name evidence="1" type="ORF">RFULGI_LOCUS10514</name>
</gene>
<reference evidence="1" key="1">
    <citation type="submission" date="2021-06" db="EMBL/GenBank/DDBJ databases">
        <authorList>
            <person name="Kallberg Y."/>
            <person name="Tangrot J."/>
            <person name="Rosling A."/>
        </authorList>
    </citation>
    <scope>NUCLEOTIDE SEQUENCE</scope>
    <source>
        <strain evidence="1">IN212</strain>
    </source>
</reference>
<dbReference type="AlphaFoldDB" id="A0A9N9N5F3"/>
<accession>A0A9N9N5F3</accession>
<evidence type="ECO:0000313" key="1">
    <source>
        <dbReference type="EMBL" id="CAG8703553.1"/>
    </source>
</evidence>
<keyword evidence="2" id="KW-1185">Reference proteome</keyword>
<comment type="caution">
    <text evidence="1">The sequence shown here is derived from an EMBL/GenBank/DDBJ whole genome shotgun (WGS) entry which is preliminary data.</text>
</comment>
<dbReference type="EMBL" id="CAJVPZ010020917">
    <property type="protein sequence ID" value="CAG8703553.1"/>
    <property type="molecule type" value="Genomic_DNA"/>
</dbReference>
<protein>
    <submittedName>
        <fullName evidence="1">9768_t:CDS:1</fullName>
    </submittedName>
</protein>